<proteinExistence type="predicted"/>
<comment type="caution">
    <text evidence="2">The sequence shown here is derived from an EMBL/GenBank/DDBJ whole genome shotgun (WGS) entry which is preliminary data.</text>
</comment>
<keyword evidence="3" id="KW-1185">Reference proteome</keyword>
<dbReference type="EMBL" id="JABCKI010001405">
    <property type="protein sequence ID" value="KAG5649190.1"/>
    <property type="molecule type" value="Genomic_DNA"/>
</dbReference>
<sequence>MPWSAPAKEKAMLVKLTRASTFFTPSIHPEYVPMPTPNLSIMQTLASLSLSTSTAVKPMPFTSTFNSSTSQMPSATSSVEHVPSVSTLYSGTTQDEGLWLYHMITPTPARICRMSTYTVPTTPSSTGNTPISYLLLFSTVPLLVPTASSEANAIVSITMPSPATPAVEPIRPMVPGHCQHMTTQPAAPFKPVLCHPLPVEHVRAAMPTKLSATAEPATTPPPPPAAIKPIRPST</sequence>
<feature type="non-terminal residue" evidence="2">
    <location>
        <position position="234"/>
    </location>
</feature>
<evidence type="ECO:0000256" key="1">
    <source>
        <dbReference type="SAM" id="MobiDB-lite"/>
    </source>
</evidence>
<gene>
    <name evidence="2" type="ORF">H0H81_005536</name>
</gene>
<evidence type="ECO:0000313" key="3">
    <source>
        <dbReference type="Proteomes" id="UP000717328"/>
    </source>
</evidence>
<reference evidence="2" key="2">
    <citation type="submission" date="2021-10" db="EMBL/GenBank/DDBJ databases">
        <title>Phylogenomics reveals ancestral predisposition of the termite-cultivated fungus Termitomyces towards a domesticated lifestyle.</title>
        <authorList>
            <person name="Auxier B."/>
            <person name="Grum-Grzhimaylo A."/>
            <person name="Cardenas M.E."/>
            <person name="Lodge J.D."/>
            <person name="Laessoe T."/>
            <person name="Pedersen O."/>
            <person name="Smith M.E."/>
            <person name="Kuyper T.W."/>
            <person name="Franco-Molano E.A."/>
            <person name="Baroni T.J."/>
            <person name="Aanen D.K."/>
        </authorList>
    </citation>
    <scope>NUCLEOTIDE SEQUENCE</scope>
    <source>
        <strain evidence="2">D49</strain>
    </source>
</reference>
<name>A0A9P7GH56_9AGAR</name>
<dbReference type="Proteomes" id="UP000717328">
    <property type="component" value="Unassembled WGS sequence"/>
</dbReference>
<feature type="region of interest" description="Disordered" evidence="1">
    <location>
        <begin position="211"/>
        <end position="234"/>
    </location>
</feature>
<protein>
    <submittedName>
        <fullName evidence="2">Uncharacterized protein</fullName>
    </submittedName>
</protein>
<reference evidence="2" key="1">
    <citation type="submission" date="2021-02" db="EMBL/GenBank/DDBJ databases">
        <authorList>
            <person name="Nieuwenhuis M."/>
            <person name="Van De Peppel L.J.J."/>
        </authorList>
    </citation>
    <scope>NUCLEOTIDE SEQUENCE</scope>
    <source>
        <strain evidence="2">D49</strain>
    </source>
</reference>
<organism evidence="2 3">
    <name type="scientific">Sphagnurus paluster</name>
    <dbReference type="NCBI Taxonomy" id="117069"/>
    <lineage>
        <taxon>Eukaryota</taxon>
        <taxon>Fungi</taxon>
        <taxon>Dikarya</taxon>
        <taxon>Basidiomycota</taxon>
        <taxon>Agaricomycotina</taxon>
        <taxon>Agaricomycetes</taxon>
        <taxon>Agaricomycetidae</taxon>
        <taxon>Agaricales</taxon>
        <taxon>Tricholomatineae</taxon>
        <taxon>Lyophyllaceae</taxon>
        <taxon>Sphagnurus</taxon>
    </lineage>
</organism>
<accession>A0A9P7GH56</accession>
<dbReference type="AlphaFoldDB" id="A0A9P7GH56"/>
<evidence type="ECO:0000313" key="2">
    <source>
        <dbReference type="EMBL" id="KAG5649190.1"/>
    </source>
</evidence>